<dbReference type="InterPro" id="IPR050055">
    <property type="entry name" value="EF-Tu_GTPase"/>
</dbReference>
<dbReference type="Gene3D" id="2.40.30.10">
    <property type="entry name" value="Translation factors"/>
    <property type="match status" value="2"/>
</dbReference>
<dbReference type="Pfam" id="PF03144">
    <property type="entry name" value="GTP_EFTU_D2"/>
    <property type="match status" value="1"/>
</dbReference>
<dbReference type="GO" id="GO:0005829">
    <property type="term" value="C:cytosol"/>
    <property type="evidence" value="ECO:0007669"/>
    <property type="project" value="TreeGrafter"/>
</dbReference>
<evidence type="ECO:0000256" key="10">
    <source>
        <dbReference type="ARBA" id="ARBA00058140"/>
    </source>
</evidence>
<dbReference type="CDD" id="cd03697">
    <property type="entry name" value="EFTU_II"/>
    <property type="match status" value="1"/>
</dbReference>
<dbReference type="GO" id="GO:0000287">
    <property type="term" value="F:magnesium ion binding"/>
    <property type="evidence" value="ECO:0007669"/>
    <property type="project" value="UniProtKB-UniRule"/>
</dbReference>
<dbReference type="PROSITE" id="PS51722">
    <property type="entry name" value="G_TR_2"/>
    <property type="match status" value="1"/>
</dbReference>
<feature type="binding site" evidence="13">
    <location>
        <begin position="81"/>
        <end position="85"/>
    </location>
    <ligand>
        <name>GTP</name>
        <dbReference type="ChEBI" id="CHEBI:37565"/>
    </ligand>
</feature>
<dbReference type="PROSITE" id="PS00301">
    <property type="entry name" value="G_TR_1"/>
    <property type="match status" value="1"/>
</dbReference>
<evidence type="ECO:0000313" key="17">
    <source>
        <dbReference type="Proteomes" id="UP000287996"/>
    </source>
</evidence>
<dbReference type="GO" id="GO:0005525">
    <property type="term" value="F:GTP binding"/>
    <property type="evidence" value="ECO:0007669"/>
    <property type="project" value="UniProtKB-UniRule"/>
</dbReference>
<keyword evidence="6 13" id="KW-0460">Magnesium</keyword>
<dbReference type="NCBIfam" id="NF000766">
    <property type="entry name" value="PRK00049.1"/>
    <property type="match status" value="1"/>
</dbReference>
<dbReference type="CDD" id="cd03707">
    <property type="entry name" value="EFTU_III"/>
    <property type="match status" value="1"/>
</dbReference>
<comment type="caution">
    <text evidence="16">The sequence shown here is derived from an EMBL/GenBank/DDBJ whole genome shotgun (WGS) entry which is preliminary data.</text>
</comment>
<evidence type="ECO:0000256" key="8">
    <source>
        <dbReference type="ARBA" id="ARBA00023134"/>
    </source>
</evidence>
<keyword evidence="17" id="KW-1185">Reference proteome</keyword>
<evidence type="ECO:0000256" key="9">
    <source>
        <dbReference type="ARBA" id="ARBA00029554"/>
    </source>
</evidence>
<evidence type="ECO:0000256" key="3">
    <source>
        <dbReference type="ARBA" id="ARBA00022741"/>
    </source>
</evidence>
<dbReference type="FunFam" id="2.40.30.10:FF:000001">
    <property type="entry name" value="Elongation factor Tu"/>
    <property type="match status" value="1"/>
</dbReference>
<evidence type="ECO:0000256" key="5">
    <source>
        <dbReference type="ARBA" id="ARBA00022801"/>
    </source>
</evidence>
<evidence type="ECO:0000259" key="14">
    <source>
        <dbReference type="PROSITE" id="PS51722"/>
    </source>
</evidence>
<comment type="subunit">
    <text evidence="11">Monomer. Heterotetramer composed of two EF-Ts.EF-Tu dimer complexes.</text>
</comment>
<evidence type="ECO:0000313" key="15">
    <source>
        <dbReference type="EMBL" id="RUO80163.1"/>
    </source>
</evidence>
<dbReference type="EMBL" id="PIQH01000006">
    <property type="protein sequence ID" value="RUO80163.1"/>
    <property type="molecule type" value="Genomic_DNA"/>
</dbReference>
<dbReference type="Proteomes" id="UP000287996">
    <property type="component" value="Unassembled WGS sequence"/>
</dbReference>
<dbReference type="InterPro" id="IPR009001">
    <property type="entry name" value="Transl_elong_EF1A/Init_IF2_C"/>
</dbReference>
<dbReference type="InterPro" id="IPR031157">
    <property type="entry name" value="G_TR_CS"/>
</dbReference>
<dbReference type="GO" id="GO:0003746">
    <property type="term" value="F:translation elongation factor activity"/>
    <property type="evidence" value="ECO:0007669"/>
    <property type="project" value="UniProtKB-UniRule"/>
</dbReference>
<organism evidence="16 17">
    <name type="scientific">Idiomarina tyrosinivorans</name>
    <dbReference type="NCBI Taxonomy" id="1445662"/>
    <lineage>
        <taxon>Bacteria</taxon>
        <taxon>Pseudomonadati</taxon>
        <taxon>Pseudomonadota</taxon>
        <taxon>Gammaproteobacteria</taxon>
        <taxon>Alteromonadales</taxon>
        <taxon>Idiomarinaceae</taxon>
        <taxon>Idiomarina</taxon>
    </lineage>
</organism>
<accession>A0A432ZQF8</accession>
<protein>
    <recommendedName>
        <fullName evidence="9 13">Elongation factor Tu</fullName>
        <shortName evidence="13">EF-Tu</shortName>
        <ecNumber evidence="13">3.6.5.3</ecNumber>
    </recommendedName>
</protein>
<feature type="binding site" evidence="13">
    <location>
        <begin position="136"/>
        <end position="139"/>
    </location>
    <ligand>
        <name>GTP</name>
        <dbReference type="ChEBI" id="CHEBI:37565"/>
    </ligand>
</feature>
<comment type="subcellular location">
    <subcellularLocation>
        <location evidence="13">Cytoplasm</location>
    </subcellularLocation>
</comment>
<dbReference type="NCBIfam" id="NF009372">
    <property type="entry name" value="PRK12735.1"/>
    <property type="match status" value="1"/>
</dbReference>
<dbReference type="HAMAP" id="MF_00118_B">
    <property type="entry name" value="EF_Tu_B"/>
    <property type="match status" value="1"/>
</dbReference>
<dbReference type="RefSeq" id="WP_126842001.1">
    <property type="nucleotide sequence ID" value="NZ_PIQH01000006.1"/>
</dbReference>
<dbReference type="Pfam" id="PF03143">
    <property type="entry name" value="GTP_EFTU_D3"/>
    <property type="match status" value="1"/>
</dbReference>
<dbReference type="NCBIfam" id="NF009373">
    <property type="entry name" value="PRK12736.1"/>
    <property type="match status" value="1"/>
</dbReference>
<dbReference type="SUPFAM" id="SSF50465">
    <property type="entry name" value="EF-Tu/eEF-1alpha/eIF2-gamma C-terminal domain"/>
    <property type="match status" value="1"/>
</dbReference>
<evidence type="ECO:0000256" key="6">
    <source>
        <dbReference type="ARBA" id="ARBA00022842"/>
    </source>
</evidence>
<gene>
    <name evidence="13 16" type="primary">tuf</name>
    <name evidence="15" type="ORF">CWI84_07650</name>
    <name evidence="16" type="ORF">CWI84_07715</name>
</gene>
<reference evidence="16 17" key="1">
    <citation type="journal article" date="2011" name="Front. Microbiol.">
        <title>Genomic signatures of strain selection and enhancement in Bacillus atrophaeus var. globigii, a historical biowarfare simulant.</title>
        <authorList>
            <person name="Gibbons H.S."/>
            <person name="Broomall S.M."/>
            <person name="McNew L.A."/>
            <person name="Daligault H."/>
            <person name="Chapman C."/>
            <person name="Bruce D."/>
            <person name="Karavis M."/>
            <person name="Krepps M."/>
            <person name="McGregor P.A."/>
            <person name="Hong C."/>
            <person name="Park K.H."/>
            <person name="Akmal A."/>
            <person name="Feldman A."/>
            <person name="Lin J.S."/>
            <person name="Chang W.E."/>
            <person name="Higgs B.W."/>
            <person name="Demirev P."/>
            <person name="Lindquist J."/>
            <person name="Liem A."/>
            <person name="Fochler E."/>
            <person name="Read T.D."/>
            <person name="Tapia R."/>
            <person name="Johnson S."/>
            <person name="Bishop-Lilly K.A."/>
            <person name="Detter C."/>
            <person name="Han C."/>
            <person name="Sozhamannan S."/>
            <person name="Rosenzweig C.N."/>
            <person name="Skowronski E.W."/>
        </authorList>
    </citation>
    <scope>NUCLEOTIDE SEQUENCE [LARGE SCALE GENOMIC DNA]</scope>
    <source>
        <strain evidence="16 17">CC-PW-9</strain>
    </source>
</reference>
<dbReference type="InterPro" id="IPR004160">
    <property type="entry name" value="Transl_elong_EFTu/EF1A_C"/>
</dbReference>
<keyword evidence="8 13" id="KW-0342">GTP-binding</keyword>
<feature type="binding site" evidence="13">
    <location>
        <begin position="19"/>
        <end position="26"/>
    </location>
    <ligand>
        <name>GTP</name>
        <dbReference type="ChEBI" id="CHEBI:37565"/>
    </ligand>
</feature>
<feature type="domain" description="Tr-type G" evidence="14">
    <location>
        <begin position="10"/>
        <end position="204"/>
    </location>
</feature>
<dbReference type="OrthoDB" id="9803139at2"/>
<dbReference type="FunFam" id="3.40.50.300:FF:000003">
    <property type="entry name" value="Elongation factor Tu"/>
    <property type="match status" value="1"/>
</dbReference>
<feature type="binding site" evidence="13">
    <location>
        <position position="26"/>
    </location>
    <ligand>
        <name>Mg(2+)</name>
        <dbReference type="ChEBI" id="CHEBI:18420"/>
    </ligand>
</feature>
<dbReference type="InterPro" id="IPR004541">
    <property type="entry name" value="Transl_elong_EFTu/EF1A_bac/org"/>
</dbReference>
<evidence type="ECO:0000256" key="13">
    <source>
        <dbReference type="HAMAP-Rule" id="MF_00118"/>
    </source>
</evidence>
<comment type="subunit">
    <text evidence="12">(Microbial infection) Upon infection by bacteriophage Qbeta, part of the viral RNA-dependent RNA polymerase complex, the other subunits are the viral replicase catalytic subunit (AC P14647), host ribosomal protein S1 and EF-Ts.</text>
</comment>
<comment type="similarity">
    <text evidence="1 13">Belongs to the TRAFAC class translation factor GTPase superfamily. Classic translation factor GTPase family. EF-Tu/EF-1A subfamily.</text>
</comment>
<dbReference type="InterPro" id="IPR041709">
    <property type="entry name" value="EF-Tu_GTP-bd"/>
</dbReference>
<proteinExistence type="inferred from homology"/>
<dbReference type="Gene3D" id="3.40.50.300">
    <property type="entry name" value="P-loop containing nucleotide triphosphate hydrolases"/>
    <property type="match status" value="1"/>
</dbReference>
<comment type="function">
    <text evidence="10">May play an important regulatory role in cell growth and in the bacterial response to nutrient deprivation.</text>
</comment>
<dbReference type="EMBL" id="PIQH01000006">
    <property type="protein sequence ID" value="RUO80175.1"/>
    <property type="molecule type" value="Genomic_DNA"/>
</dbReference>
<comment type="function">
    <text evidence="13">GTP hydrolase that promotes the GTP-dependent binding of aminoacyl-tRNA to the A-site of ribosomes during protein biosynthesis.</text>
</comment>
<sequence length="394" mass="43223">MSKEKFERSKPHVNVGTIGHVDHGKTTLTAAITTVLAKVYGGAAKDFASIDNAPEEKERGITISTSHVEYDTPARHYAHVDCPGHADYVKNMITGAAQMDGAILVVAATDGPMPQTREHILLSRQVGVPFIVVFMNKCDMVDDEELLELVEMEVRELLSEYDFPGDDLPVIQGSALKALEGDEEWSKKIVELADALDSYIPEPERDIDKPFIMPIEDVFSISGRGTVVTGRVERGIVKTGDECEIVGMKETTKTTVTGVEMFRKLLDEGRAGENIGALLRGTKRDEVERGQVLAKPGTITPHTKFEAEVYVLTKEEGGRHTPFFKGYRPQFYFRTTDVTGAVELPEGVEMVMPGDNLKFVVDLIAPIAMDEGLRFAIREGGRTVGAGVVSKILD</sequence>
<dbReference type="InterPro" id="IPR000795">
    <property type="entry name" value="T_Tr_GTP-bd_dom"/>
</dbReference>
<dbReference type="EC" id="3.6.5.3" evidence="13"/>
<evidence type="ECO:0000256" key="4">
    <source>
        <dbReference type="ARBA" id="ARBA00022768"/>
    </source>
</evidence>
<keyword evidence="7 13" id="KW-0648">Protein biosynthesis</keyword>
<dbReference type="PRINTS" id="PR00315">
    <property type="entry name" value="ELONGATNFCT"/>
</dbReference>
<dbReference type="PANTHER" id="PTHR43721">
    <property type="entry name" value="ELONGATION FACTOR TU-RELATED"/>
    <property type="match status" value="1"/>
</dbReference>
<dbReference type="NCBIfam" id="TIGR00485">
    <property type="entry name" value="EF-Tu"/>
    <property type="match status" value="1"/>
</dbReference>
<evidence type="ECO:0000256" key="12">
    <source>
        <dbReference type="ARBA" id="ARBA00064283"/>
    </source>
</evidence>
<comment type="catalytic activity">
    <reaction evidence="13">
        <text>GTP + H2O = GDP + phosphate + H(+)</text>
        <dbReference type="Rhea" id="RHEA:19669"/>
        <dbReference type="ChEBI" id="CHEBI:15377"/>
        <dbReference type="ChEBI" id="CHEBI:15378"/>
        <dbReference type="ChEBI" id="CHEBI:37565"/>
        <dbReference type="ChEBI" id="CHEBI:43474"/>
        <dbReference type="ChEBI" id="CHEBI:58189"/>
        <dbReference type="EC" id="3.6.5.3"/>
    </reaction>
</comment>
<keyword evidence="13" id="KW-0963">Cytoplasm</keyword>
<dbReference type="SUPFAM" id="SSF50447">
    <property type="entry name" value="Translation proteins"/>
    <property type="match status" value="1"/>
</dbReference>
<keyword evidence="2 13" id="KW-0479">Metal-binding</keyword>
<dbReference type="InterPro" id="IPR033720">
    <property type="entry name" value="EFTU_2"/>
</dbReference>
<dbReference type="PANTHER" id="PTHR43721:SF22">
    <property type="entry name" value="ELONGATION FACTOR TU, MITOCHONDRIAL"/>
    <property type="match status" value="1"/>
</dbReference>
<evidence type="ECO:0000256" key="11">
    <source>
        <dbReference type="ARBA" id="ARBA00063778"/>
    </source>
</evidence>
<evidence type="ECO:0000313" key="16">
    <source>
        <dbReference type="EMBL" id="RUO80175.1"/>
    </source>
</evidence>
<evidence type="ECO:0000256" key="2">
    <source>
        <dbReference type="ARBA" id="ARBA00022723"/>
    </source>
</evidence>
<evidence type="ECO:0000256" key="7">
    <source>
        <dbReference type="ARBA" id="ARBA00022917"/>
    </source>
</evidence>
<dbReference type="SUPFAM" id="SSF52540">
    <property type="entry name" value="P-loop containing nucleoside triphosphate hydrolases"/>
    <property type="match status" value="1"/>
</dbReference>
<keyword evidence="4 13" id="KW-0251">Elongation factor</keyword>
<dbReference type="InterPro" id="IPR027417">
    <property type="entry name" value="P-loop_NTPase"/>
</dbReference>
<keyword evidence="3 13" id="KW-0547">Nucleotide-binding</keyword>
<dbReference type="InterPro" id="IPR005225">
    <property type="entry name" value="Small_GTP-bd"/>
</dbReference>
<evidence type="ECO:0000256" key="1">
    <source>
        <dbReference type="ARBA" id="ARBA00007249"/>
    </source>
</evidence>
<dbReference type="CDD" id="cd01884">
    <property type="entry name" value="EF_Tu"/>
    <property type="match status" value="1"/>
</dbReference>
<dbReference type="NCBIfam" id="TIGR00231">
    <property type="entry name" value="small_GTP"/>
    <property type="match status" value="1"/>
</dbReference>
<dbReference type="InterPro" id="IPR009000">
    <property type="entry name" value="Transl_B-barrel_sf"/>
</dbReference>
<dbReference type="InterPro" id="IPR004161">
    <property type="entry name" value="EFTu-like_2"/>
</dbReference>
<dbReference type="Pfam" id="PF00009">
    <property type="entry name" value="GTP_EFTU"/>
    <property type="match status" value="1"/>
</dbReference>
<keyword evidence="5 13" id="KW-0378">Hydrolase</keyword>
<dbReference type="AlphaFoldDB" id="A0A432ZQF8"/>
<dbReference type="GO" id="GO:0003924">
    <property type="term" value="F:GTPase activity"/>
    <property type="evidence" value="ECO:0007669"/>
    <property type="project" value="UniProtKB-UniRule"/>
</dbReference>
<name>A0A432ZQF8_9GAMM</name>